<dbReference type="InterPro" id="IPR056510">
    <property type="entry name" value="WapI"/>
</dbReference>
<protein>
    <submittedName>
        <fullName evidence="1">Uncharacterized protein</fullName>
    </submittedName>
</protein>
<dbReference type="OrthoDB" id="885691at2"/>
<dbReference type="Pfam" id="PF24716">
    <property type="entry name" value="WapI"/>
    <property type="match status" value="1"/>
</dbReference>
<organism evidence="1 2">
    <name type="scientific">Mucilaginibacter gracilis</name>
    <dbReference type="NCBI Taxonomy" id="423350"/>
    <lineage>
        <taxon>Bacteria</taxon>
        <taxon>Pseudomonadati</taxon>
        <taxon>Bacteroidota</taxon>
        <taxon>Sphingobacteriia</taxon>
        <taxon>Sphingobacteriales</taxon>
        <taxon>Sphingobacteriaceae</taxon>
        <taxon>Mucilaginibacter</taxon>
    </lineage>
</organism>
<comment type="caution">
    <text evidence="1">The sequence shown here is derived from an EMBL/GenBank/DDBJ whole genome shotgun (WGS) entry which is preliminary data.</text>
</comment>
<name>A0A495J981_9SPHI</name>
<proteinExistence type="predicted"/>
<evidence type="ECO:0000313" key="1">
    <source>
        <dbReference type="EMBL" id="RKR85576.1"/>
    </source>
</evidence>
<accession>A0A495J981</accession>
<keyword evidence="2" id="KW-1185">Reference proteome</keyword>
<dbReference type="EMBL" id="RBKU01000001">
    <property type="protein sequence ID" value="RKR85576.1"/>
    <property type="molecule type" value="Genomic_DNA"/>
</dbReference>
<dbReference type="Proteomes" id="UP000268007">
    <property type="component" value="Unassembled WGS sequence"/>
</dbReference>
<dbReference type="AlphaFoldDB" id="A0A495J981"/>
<reference evidence="1 2" key="1">
    <citation type="submission" date="2018-10" db="EMBL/GenBank/DDBJ databases">
        <title>Genomic Encyclopedia of Archaeal and Bacterial Type Strains, Phase II (KMG-II): from individual species to whole genera.</title>
        <authorList>
            <person name="Goeker M."/>
        </authorList>
    </citation>
    <scope>NUCLEOTIDE SEQUENCE [LARGE SCALE GENOMIC DNA]</scope>
    <source>
        <strain evidence="1 2">DSM 18602</strain>
    </source>
</reference>
<dbReference type="RefSeq" id="WP_121201616.1">
    <property type="nucleotide sequence ID" value="NZ_RBKU01000001.1"/>
</dbReference>
<sequence>MDFFEIKGNGGHLKITFQKVFGFPDTTTHFGGYDVEADIMMASHGFSVSSPIWVTTGELFNLYNSLSKCNSEVKGNITFENYEHNLKIDVSYDLLGHVNIKGVFKHNRELYNSLTFEFISDQSYIQSTLQQLRSIVEFYGGMKGVK</sequence>
<evidence type="ECO:0000313" key="2">
    <source>
        <dbReference type="Proteomes" id="UP000268007"/>
    </source>
</evidence>
<gene>
    <name evidence="1" type="ORF">BDD43_5847</name>
</gene>